<keyword evidence="2" id="KW-1185">Reference proteome</keyword>
<dbReference type="Proteomes" id="UP000604825">
    <property type="component" value="Unassembled WGS sequence"/>
</dbReference>
<evidence type="ECO:0000313" key="1">
    <source>
        <dbReference type="EMBL" id="CAD6268655.1"/>
    </source>
</evidence>
<evidence type="ECO:0000313" key="2">
    <source>
        <dbReference type="Proteomes" id="UP000604825"/>
    </source>
</evidence>
<organism evidence="1 2">
    <name type="scientific">Miscanthus lutarioriparius</name>
    <dbReference type="NCBI Taxonomy" id="422564"/>
    <lineage>
        <taxon>Eukaryota</taxon>
        <taxon>Viridiplantae</taxon>
        <taxon>Streptophyta</taxon>
        <taxon>Embryophyta</taxon>
        <taxon>Tracheophyta</taxon>
        <taxon>Spermatophyta</taxon>
        <taxon>Magnoliopsida</taxon>
        <taxon>Liliopsida</taxon>
        <taxon>Poales</taxon>
        <taxon>Poaceae</taxon>
        <taxon>PACMAD clade</taxon>
        <taxon>Panicoideae</taxon>
        <taxon>Andropogonodae</taxon>
        <taxon>Andropogoneae</taxon>
        <taxon>Saccharinae</taxon>
        <taxon>Miscanthus</taxon>
    </lineage>
</organism>
<dbReference type="SUPFAM" id="SSF52058">
    <property type="entry name" value="L domain-like"/>
    <property type="match status" value="1"/>
</dbReference>
<reference evidence="1" key="1">
    <citation type="submission" date="2020-10" db="EMBL/GenBank/DDBJ databases">
        <authorList>
            <person name="Han B."/>
            <person name="Lu T."/>
            <person name="Zhao Q."/>
            <person name="Huang X."/>
            <person name="Zhao Y."/>
        </authorList>
    </citation>
    <scope>NUCLEOTIDE SEQUENCE</scope>
</reference>
<name>A0A811RFI6_9POAL</name>
<sequence>MARRVGAWRCGPIQSDSSIPQRPRAKTLSFRLQIQQSLTNLKEVEFLGMTELVELVGGANCHLFSGLEKIRKVDNSGCIMLLIYGSSKATFPKTYRALSSLDVSASSDEDHEEVVLQFPPSSSLRNVRFCGCKNLILPVEEEGGLGFCGISSLESVAIINCNKLFSRWPMGGGGAQTQSIIYPLPPSLKELCLGGEQSTLPMALLANLTSLTSLQLVNCKDIIVDGFVSLITINLKRLRLSPIL</sequence>
<proteinExistence type="predicted"/>
<dbReference type="EMBL" id="CAJGYO010000014">
    <property type="protein sequence ID" value="CAD6268655.1"/>
    <property type="molecule type" value="Genomic_DNA"/>
</dbReference>
<accession>A0A811RFI6</accession>
<dbReference type="InterPro" id="IPR032675">
    <property type="entry name" value="LRR_dom_sf"/>
</dbReference>
<dbReference type="Gene3D" id="3.80.10.10">
    <property type="entry name" value="Ribonuclease Inhibitor"/>
    <property type="match status" value="1"/>
</dbReference>
<dbReference type="AlphaFoldDB" id="A0A811RFI6"/>
<gene>
    <name evidence="1" type="ORF">NCGR_LOCUS51960</name>
</gene>
<protein>
    <submittedName>
        <fullName evidence="1">Uncharacterized protein</fullName>
    </submittedName>
</protein>
<comment type="caution">
    <text evidence="1">The sequence shown here is derived from an EMBL/GenBank/DDBJ whole genome shotgun (WGS) entry which is preliminary data.</text>
</comment>